<name>A0AAE0XVH3_9GAST</name>
<sequence>MNLINSAPCQMEQSFSSCDVQPLASAVASSTRLSLATIRDVHSVTLYHPPEKNINSITVYCGERTNLEGAVDLRAEEPLAQISRPTRSTSSLGRVRGQILKVLWTSGQKNPWRRSVNLLVRPCCTSRGDVSGASLWFRTRLVDRSGRTHSHTVYVVIRATSGLCVQETISPLPRQASGFS</sequence>
<proteinExistence type="predicted"/>
<reference evidence="1" key="1">
    <citation type="journal article" date="2023" name="G3 (Bethesda)">
        <title>A reference genome for the long-term kleptoplast-retaining sea slug Elysia crispata morphotype clarki.</title>
        <authorList>
            <person name="Eastman K.E."/>
            <person name="Pendleton A.L."/>
            <person name="Shaikh M.A."/>
            <person name="Suttiyut T."/>
            <person name="Ogas R."/>
            <person name="Tomko P."/>
            <person name="Gavelis G."/>
            <person name="Widhalm J.R."/>
            <person name="Wisecaver J.H."/>
        </authorList>
    </citation>
    <scope>NUCLEOTIDE SEQUENCE</scope>
    <source>
        <strain evidence="1">ECLA1</strain>
    </source>
</reference>
<evidence type="ECO:0000313" key="2">
    <source>
        <dbReference type="Proteomes" id="UP001283361"/>
    </source>
</evidence>
<keyword evidence="2" id="KW-1185">Reference proteome</keyword>
<protein>
    <submittedName>
        <fullName evidence="1">Uncharacterized protein</fullName>
    </submittedName>
</protein>
<organism evidence="1 2">
    <name type="scientific">Elysia crispata</name>
    <name type="common">lettuce slug</name>
    <dbReference type="NCBI Taxonomy" id="231223"/>
    <lineage>
        <taxon>Eukaryota</taxon>
        <taxon>Metazoa</taxon>
        <taxon>Spiralia</taxon>
        <taxon>Lophotrochozoa</taxon>
        <taxon>Mollusca</taxon>
        <taxon>Gastropoda</taxon>
        <taxon>Heterobranchia</taxon>
        <taxon>Euthyneura</taxon>
        <taxon>Panpulmonata</taxon>
        <taxon>Sacoglossa</taxon>
        <taxon>Placobranchoidea</taxon>
        <taxon>Plakobranchidae</taxon>
        <taxon>Elysia</taxon>
    </lineage>
</organism>
<evidence type="ECO:0000313" key="1">
    <source>
        <dbReference type="EMBL" id="KAK3712537.1"/>
    </source>
</evidence>
<dbReference type="AlphaFoldDB" id="A0AAE0XVH3"/>
<dbReference type="Proteomes" id="UP001283361">
    <property type="component" value="Unassembled WGS sequence"/>
</dbReference>
<comment type="caution">
    <text evidence="1">The sequence shown here is derived from an EMBL/GenBank/DDBJ whole genome shotgun (WGS) entry which is preliminary data.</text>
</comment>
<gene>
    <name evidence="1" type="ORF">RRG08_002866</name>
</gene>
<accession>A0AAE0XVH3</accession>
<dbReference type="EMBL" id="JAWDGP010007584">
    <property type="protein sequence ID" value="KAK3712537.1"/>
    <property type="molecule type" value="Genomic_DNA"/>
</dbReference>